<dbReference type="PROSITE" id="PS51695">
    <property type="entry name" value="SEDOLISIN"/>
    <property type="match status" value="1"/>
</dbReference>
<keyword evidence="3" id="KW-0479">Metal-binding</keyword>
<dbReference type="PANTHER" id="PTHR14218:SF15">
    <property type="entry name" value="TRIPEPTIDYL-PEPTIDASE 1"/>
    <property type="match status" value="1"/>
</dbReference>
<dbReference type="EMBL" id="QTJU01000004">
    <property type="protein sequence ID" value="RFM27597.1"/>
    <property type="molecule type" value="Genomic_DNA"/>
</dbReference>
<evidence type="ECO:0000256" key="2">
    <source>
        <dbReference type="ARBA" id="ARBA00022670"/>
    </source>
</evidence>
<keyword evidence="5" id="KW-0720">Serine protease</keyword>
<dbReference type="CDD" id="cd04056">
    <property type="entry name" value="Peptidases_S53"/>
    <property type="match status" value="1"/>
</dbReference>
<keyword evidence="4" id="KW-0378">Hydrolase</keyword>
<dbReference type="InterPro" id="IPR030400">
    <property type="entry name" value="Sedolisin_dom"/>
</dbReference>
<dbReference type="GO" id="GO:0046872">
    <property type="term" value="F:metal ion binding"/>
    <property type="evidence" value="ECO:0007669"/>
    <property type="project" value="UniProtKB-KW"/>
</dbReference>
<dbReference type="GO" id="GO:0006508">
    <property type="term" value="P:proteolysis"/>
    <property type="evidence" value="ECO:0007669"/>
    <property type="project" value="UniProtKB-KW"/>
</dbReference>
<evidence type="ECO:0000256" key="7">
    <source>
        <dbReference type="ARBA" id="ARBA00023145"/>
    </source>
</evidence>
<proteinExistence type="inferred from homology"/>
<dbReference type="Gene3D" id="3.40.50.200">
    <property type="entry name" value="Peptidase S8/S53 domain"/>
    <property type="match status" value="1"/>
</dbReference>
<dbReference type="InterPro" id="IPR000209">
    <property type="entry name" value="Peptidase_S8/S53_dom"/>
</dbReference>
<keyword evidence="11" id="KW-1185">Reference proteome</keyword>
<evidence type="ECO:0000256" key="5">
    <source>
        <dbReference type="ARBA" id="ARBA00022825"/>
    </source>
</evidence>
<comment type="caution">
    <text evidence="8">Lacks conserved residue(s) required for the propagation of feature annotation.</text>
</comment>
<dbReference type="SUPFAM" id="SSF54897">
    <property type="entry name" value="Protease propeptides/inhibitors"/>
    <property type="match status" value="1"/>
</dbReference>
<gene>
    <name evidence="10" type="ORF">DXN05_12830</name>
</gene>
<evidence type="ECO:0000256" key="6">
    <source>
        <dbReference type="ARBA" id="ARBA00022837"/>
    </source>
</evidence>
<dbReference type="OrthoDB" id="9002785at2"/>
<reference evidence="10 11" key="1">
    <citation type="submission" date="2018-08" db="EMBL/GenBank/DDBJ databases">
        <title>Chitinophagaceae sp. K23C18032701, a novel bacterium isolated from forest soil.</title>
        <authorList>
            <person name="Wang C."/>
        </authorList>
    </citation>
    <scope>NUCLEOTIDE SEQUENCE [LARGE SCALE GENOMIC DNA]</scope>
    <source>
        <strain evidence="10 11">K23C18032701</strain>
    </source>
</reference>
<dbReference type="AlphaFoldDB" id="A0A3E1NI36"/>
<sequence>MKSRFSGHVLLPGSDKQAPDATRLAACEHHDVIEVSLYLKPPKPLPAGNEPAIQPLARTEFNNRFAASNEDLQTVAEFAHTYGLTVVRSDAALRLVELRGTIQHMQEAFKVSLSKYKNQTGQEFRGREGVIQIPEELSSIVEGVFGLDNRPLATPKFQVYKKEQEPKVVAAAQVQASFNPNELAKLYNYPSDVTGKDQCIAIIELGGGYKPADITSYFAGLQLTAPKVVAISVDGATNAPSTPDSADGEVLLDIEVAGAVAPGATIAVYFAPNTDKGFLDAIKQAVHDATYKPSVVSISWGAAEEQWTSQSLTTYNQAFQEAAALGVSVCAAAGDSGSNDNVNDGKAHVDFPASSPYVLGCGGTKLDVSNGQITSEVVWHESNDSATGGGISAVFPLPDYQQSAAIPVSVNDKKAGRGVPDVAAVADPATGYNVLVDGQRMVIGGTSAVAPLMAGLIALINESLKKQVGFIHPQLYAATGVCRDITSGNNITVSGNKGYTSGKGWDACTGIGVPDGMKLRDLLKQGTA</sequence>
<dbReference type="PANTHER" id="PTHR14218">
    <property type="entry name" value="PROTEASE S8 TRIPEPTIDYL PEPTIDASE I CLN2"/>
    <property type="match status" value="1"/>
</dbReference>
<keyword evidence="2" id="KW-0645">Protease</keyword>
<dbReference type="InterPro" id="IPR036852">
    <property type="entry name" value="Peptidase_S8/S53_dom_sf"/>
</dbReference>
<evidence type="ECO:0000313" key="11">
    <source>
        <dbReference type="Proteomes" id="UP000261284"/>
    </source>
</evidence>
<evidence type="ECO:0000256" key="4">
    <source>
        <dbReference type="ARBA" id="ARBA00022801"/>
    </source>
</evidence>
<keyword evidence="6" id="KW-0106">Calcium</keyword>
<evidence type="ECO:0000313" key="10">
    <source>
        <dbReference type="EMBL" id="RFM27597.1"/>
    </source>
</evidence>
<dbReference type="InterPro" id="IPR015366">
    <property type="entry name" value="S53_propep"/>
</dbReference>
<feature type="domain" description="Peptidase S53" evidence="9">
    <location>
        <begin position="177"/>
        <end position="526"/>
    </location>
</feature>
<evidence type="ECO:0000259" key="9">
    <source>
        <dbReference type="PROSITE" id="PS51695"/>
    </source>
</evidence>
<dbReference type="GO" id="GO:0008240">
    <property type="term" value="F:tripeptidyl-peptidase activity"/>
    <property type="evidence" value="ECO:0007669"/>
    <property type="project" value="TreeGrafter"/>
</dbReference>
<comment type="cofactor">
    <cofactor evidence="1">
        <name>Ca(2+)</name>
        <dbReference type="ChEBI" id="CHEBI:29108"/>
    </cofactor>
</comment>
<dbReference type="SMART" id="SM00944">
    <property type="entry name" value="Pro-kuma_activ"/>
    <property type="match status" value="1"/>
</dbReference>
<evidence type="ECO:0000256" key="8">
    <source>
        <dbReference type="PROSITE-ProRule" id="PRU01240"/>
    </source>
</evidence>
<comment type="similarity">
    <text evidence="8">Belongs to the peptidase S8 family.</text>
</comment>
<dbReference type="SUPFAM" id="SSF52743">
    <property type="entry name" value="Subtilisin-like"/>
    <property type="match status" value="1"/>
</dbReference>
<organism evidence="10 11">
    <name type="scientific">Deminuibacter soli</name>
    <dbReference type="NCBI Taxonomy" id="2291815"/>
    <lineage>
        <taxon>Bacteria</taxon>
        <taxon>Pseudomonadati</taxon>
        <taxon>Bacteroidota</taxon>
        <taxon>Chitinophagia</taxon>
        <taxon>Chitinophagales</taxon>
        <taxon>Chitinophagaceae</taxon>
        <taxon>Deminuibacter</taxon>
    </lineage>
</organism>
<accession>A0A3E1NI36</accession>
<dbReference type="CDD" id="cd11377">
    <property type="entry name" value="Pro-peptidase_S53"/>
    <property type="match status" value="1"/>
</dbReference>
<comment type="caution">
    <text evidence="10">The sequence shown here is derived from an EMBL/GenBank/DDBJ whole genome shotgun (WGS) entry which is preliminary data.</text>
</comment>
<dbReference type="Proteomes" id="UP000261284">
    <property type="component" value="Unassembled WGS sequence"/>
</dbReference>
<keyword evidence="7" id="KW-0865">Zymogen</keyword>
<dbReference type="GO" id="GO:0004252">
    <property type="term" value="F:serine-type endopeptidase activity"/>
    <property type="evidence" value="ECO:0007669"/>
    <property type="project" value="InterPro"/>
</dbReference>
<dbReference type="Pfam" id="PF00082">
    <property type="entry name" value="Peptidase_S8"/>
    <property type="match status" value="1"/>
</dbReference>
<dbReference type="InterPro" id="IPR050819">
    <property type="entry name" value="Tripeptidyl-peptidase_I"/>
</dbReference>
<dbReference type="PROSITE" id="PS51892">
    <property type="entry name" value="SUBTILASE"/>
    <property type="match status" value="1"/>
</dbReference>
<evidence type="ECO:0000256" key="3">
    <source>
        <dbReference type="ARBA" id="ARBA00022723"/>
    </source>
</evidence>
<name>A0A3E1NI36_9BACT</name>
<dbReference type="RefSeq" id="WP_116847674.1">
    <property type="nucleotide sequence ID" value="NZ_QTJU01000004.1"/>
</dbReference>
<protein>
    <submittedName>
        <fullName evidence="10">Peptidase S53</fullName>
    </submittedName>
</protein>
<dbReference type="Pfam" id="PF09286">
    <property type="entry name" value="Pro-kuma_activ"/>
    <property type="match status" value="1"/>
</dbReference>
<evidence type="ECO:0000256" key="1">
    <source>
        <dbReference type="ARBA" id="ARBA00001913"/>
    </source>
</evidence>